<keyword evidence="2" id="KW-1185">Reference proteome</keyword>
<accession>A0ACD3STA6</accession>
<dbReference type="Proteomes" id="UP000004277">
    <property type="component" value="Unassembled WGS sequence"/>
</dbReference>
<sequence length="162" mass="16753">MQQLRRTARRVQKGFTLIELMIVVAIIGILAAIAIPQYQDYTIRAKIASALTAISNLKTATGVCIQENGGDAASCDTGGTSNIPTFTATKEVARATVTNGNIEVTLAADIGPNVSNQKFTLEPNLAAGNSNISWTVKPDAGLTNAAALAALEKNNLAAASAP</sequence>
<gene>
    <name evidence="1" type="ORF">MW7_002430</name>
</gene>
<proteinExistence type="predicted"/>
<evidence type="ECO:0000313" key="2">
    <source>
        <dbReference type="Proteomes" id="UP000004277"/>
    </source>
</evidence>
<reference evidence="1" key="1">
    <citation type="submission" date="2019-05" db="EMBL/GenBank/DDBJ databases">
        <title>Revised genome assembly of Burkholderiaceae (previously Ralstonia) sp. PBA.</title>
        <authorList>
            <person name="Gan H.M."/>
        </authorList>
    </citation>
    <scope>NUCLEOTIDE SEQUENCE</scope>
    <source>
        <strain evidence="1">PBA</strain>
    </source>
</reference>
<dbReference type="EMBL" id="AKCV02000007">
    <property type="protein sequence ID" value="TMS59509.1"/>
    <property type="molecule type" value="Genomic_DNA"/>
</dbReference>
<name>A0ACD3STA6_9BURK</name>
<protein>
    <submittedName>
        <fullName evidence="1">Prepilin-type N-terminal cleavage/methylation domain-containing protein</fullName>
    </submittedName>
</protein>
<organism evidence="1 2">
    <name type="scientific">Imbroritus primus</name>
    <dbReference type="NCBI Taxonomy" id="3058603"/>
    <lineage>
        <taxon>Bacteria</taxon>
        <taxon>Pseudomonadati</taxon>
        <taxon>Pseudomonadota</taxon>
        <taxon>Betaproteobacteria</taxon>
        <taxon>Burkholderiales</taxon>
        <taxon>Burkholderiaceae</taxon>
        <taxon>Imbroritus</taxon>
    </lineage>
</organism>
<comment type="caution">
    <text evidence="1">The sequence shown here is derived from an EMBL/GenBank/DDBJ whole genome shotgun (WGS) entry which is preliminary data.</text>
</comment>
<evidence type="ECO:0000313" key="1">
    <source>
        <dbReference type="EMBL" id="TMS59509.1"/>
    </source>
</evidence>